<dbReference type="OrthoDB" id="2213517at2"/>
<dbReference type="Proteomes" id="UP000243706">
    <property type="component" value="Chromosome 1"/>
</dbReference>
<organism evidence="3 4">
    <name type="scientific">Staphylococcus muscae</name>
    <dbReference type="NCBI Taxonomy" id="1294"/>
    <lineage>
        <taxon>Bacteria</taxon>
        <taxon>Bacillati</taxon>
        <taxon>Bacillota</taxon>
        <taxon>Bacilli</taxon>
        <taxon>Bacillales</taxon>
        <taxon>Staphylococcaceae</taxon>
        <taxon>Staphylococcus</taxon>
    </lineage>
</organism>
<dbReference type="Proteomes" id="UP000652995">
    <property type="component" value="Unassembled WGS sequence"/>
</dbReference>
<reference evidence="3 4" key="2">
    <citation type="submission" date="2017-06" db="EMBL/GenBank/DDBJ databases">
        <authorList>
            <consortium name="Pathogen Informatics"/>
        </authorList>
    </citation>
    <scope>NUCLEOTIDE SEQUENCE [LARGE SCALE GENOMIC DNA]</scope>
    <source>
        <strain evidence="3 4">NCTC13833</strain>
    </source>
</reference>
<dbReference type="InterPro" id="IPR040549">
    <property type="entry name" value="DUF5613"/>
</dbReference>
<keyword evidence="5" id="KW-1185">Reference proteome</keyword>
<keyword evidence="3" id="KW-0808">Transferase</keyword>
<feature type="domain" description="N-acetyltransferase" evidence="1">
    <location>
        <begin position="114"/>
        <end position="249"/>
    </location>
</feature>
<dbReference type="GO" id="GO:0016747">
    <property type="term" value="F:acyltransferase activity, transferring groups other than amino-acyl groups"/>
    <property type="evidence" value="ECO:0007669"/>
    <property type="project" value="InterPro"/>
</dbReference>
<protein>
    <submittedName>
        <fullName evidence="2 3">Acetyltransferase</fullName>
    </submittedName>
</protein>
<dbReference type="Pfam" id="PF00583">
    <property type="entry name" value="Acetyltransf_1"/>
    <property type="match status" value="1"/>
</dbReference>
<reference evidence="5" key="3">
    <citation type="journal article" date="2019" name="Int. J. Syst. Evol. Microbiol.">
        <title>The Global Catalogue of Microorganisms (GCM) 10K type strain sequencing project: providing services to taxonomists for standard genome sequencing and annotation.</title>
        <authorList>
            <consortium name="The Broad Institute Genomics Platform"/>
            <consortium name="The Broad Institute Genome Sequencing Center for Infectious Disease"/>
            <person name="Wu L."/>
            <person name="Ma J."/>
        </authorList>
    </citation>
    <scope>NUCLEOTIDE SEQUENCE [LARGE SCALE GENOMIC DNA]</scope>
    <source>
        <strain evidence="5">CCM 4175</strain>
    </source>
</reference>
<dbReference type="CDD" id="cd04301">
    <property type="entry name" value="NAT_SF"/>
    <property type="match status" value="1"/>
</dbReference>
<gene>
    <name evidence="2" type="ORF">GCM10007183_08620</name>
    <name evidence="3" type="ORF">SAMEA4412661_01793</name>
</gene>
<evidence type="ECO:0000313" key="5">
    <source>
        <dbReference type="Proteomes" id="UP000652995"/>
    </source>
</evidence>
<sequence>MNVTMNHIHIDGSLVKEDDRVKYYQTPDRPLKFDANKWCYKKMPDLLTFKNDMFQQGEAHKAQGSTHLNFDFPQDIKPSIDMLQYLRAEGFSLGCVELYMIEAAQLRQLTQQPIQFERVTEENVEDYFTVYTPLSIEYGEAYIEECHRYMKDILSDVSHPIHYYIAYETNKPIGIINVIQSEHFVEIDGFAVLTEYRQKGIGSRIQAAVGEIAGEKPIILVADAEDTAKDMYVKQGYTYMGFQYSALKE</sequence>
<dbReference type="EMBL" id="LT906464">
    <property type="protein sequence ID" value="SNW03946.1"/>
    <property type="molecule type" value="Genomic_DNA"/>
</dbReference>
<evidence type="ECO:0000313" key="3">
    <source>
        <dbReference type="EMBL" id="SNW03946.1"/>
    </source>
</evidence>
<name>A0A240C9N8_9STAP</name>
<evidence type="ECO:0000313" key="2">
    <source>
        <dbReference type="EMBL" id="GGA86711.1"/>
    </source>
</evidence>
<accession>A0A240C9N8</accession>
<dbReference type="RefSeq" id="WP_095117650.1">
    <property type="nucleotide sequence ID" value="NZ_BMCB01000004.1"/>
</dbReference>
<reference evidence="2" key="4">
    <citation type="submission" date="2024-05" db="EMBL/GenBank/DDBJ databases">
        <authorList>
            <person name="Sun Q."/>
            <person name="Sedlacek I."/>
        </authorList>
    </citation>
    <scope>NUCLEOTIDE SEQUENCE</scope>
    <source>
        <strain evidence="2">CCM 4175</strain>
    </source>
</reference>
<dbReference type="Gene3D" id="3.40.630.30">
    <property type="match status" value="1"/>
</dbReference>
<dbReference type="InterPro" id="IPR000182">
    <property type="entry name" value="GNAT_dom"/>
</dbReference>
<dbReference type="EMBL" id="BMCB01000004">
    <property type="protein sequence ID" value="GGA86711.1"/>
    <property type="molecule type" value="Genomic_DNA"/>
</dbReference>
<dbReference type="AlphaFoldDB" id="A0A240C9N8"/>
<evidence type="ECO:0000313" key="4">
    <source>
        <dbReference type="Proteomes" id="UP000243706"/>
    </source>
</evidence>
<dbReference type="Pfam" id="PF18467">
    <property type="entry name" value="DUF5613"/>
    <property type="match status" value="1"/>
</dbReference>
<dbReference type="KEGG" id="smus:C7J88_05620"/>
<dbReference type="PROSITE" id="PS51186">
    <property type="entry name" value="GNAT"/>
    <property type="match status" value="1"/>
</dbReference>
<dbReference type="InterPro" id="IPR016181">
    <property type="entry name" value="Acyl_CoA_acyltransferase"/>
</dbReference>
<dbReference type="SUPFAM" id="SSF55729">
    <property type="entry name" value="Acyl-CoA N-acyltransferases (Nat)"/>
    <property type="match status" value="1"/>
</dbReference>
<evidence type="ECO:0000259" key="1">
    <source>
        <dbReference type="PROSITE" id="PS51186"/>
    </source>
</evidence>
<reference evidence="2" key="1">
    <citation type="journal article" date="2014" name="Int. J. Syst. Evol. Microbiol.">
        <title>Complete genome of a new Firmicutes species belonging to the dominant human colonic microbiota ('Ruminococcus bicirculans') reveals two chromosomes and a selective capacity to utilize plant glucans.</title>
        <authorList>
            <consortium name="NISC Comparative Sequencing Program"/>
            <person name="Wegmann U."/>
            <person name="Louis P."/>
            <person name="Goesmann A."/>
            <person name="Henrissat B."/>
            <person name="Duncan S.H."/>
            <person name="Flint H.J."/>
        </authorList>
    </citation>
    <scope>NUCLEOTIDE SEQUENCE</scope>
    <source>
        <strain evidence="2">CCM 4175</strain>
    </source>
</reference>
<proteinExistence type="predicted"/>